<dbReference type="AlphaFoldDB" id="C4J2R0"/>
<proteinExistence type="evidence at transcript level"/>
<feature type="region of interest" description="Disordered" evidence="1">
    <location>
        <begin position="45"/>
        <end position="69"/>
    </location>
</feature>
<dbReference type="EMBL" id="BT085107">
    <property type="protein sequence ID" value="ACR35460.1"/>
    <property type="molecule type" value="mRNA"/>
</dbReference>
<evidence type="ECO:0000313" key="2">
    <source>
        <dbReference type="EMBL" id="ACR35460.1"/>
    </source>
</evidence>
<evidence type="ECO:0000256" key="1">
    <source>
        <dbReference type="SAM" id="MobiDB-lite"/>
    </source>
</evidence>
<reference evidence="2" key="1">
    <citation type="journal article" date="2009" name="PLoS Genet.">
        <title>Sequencing, mapping, and analysis of 27,455 maize full-length cDNAs.</title>
        <authorList>
            <person name="Soderlund C."/>
            <person name="Descour A."/>
            <person name="Kudrna D."/>
            <person name="Bomhoff M."/>
            <person name="Boyd L."/>
            <person name="Currie J."/>
            <person name="Angelova A."/>
            <person name="Collura K."/>
            <person name="Wissotski M."/>
            <person name="Ashley E."/>
            <person name="Morrow D."/>
            <person name="Fernandes J."/>
            <person name="Walbot V."/>
            <person name="Yu Y."/>
        </authorList>
    </citation>
    <scope>NUCLEOTIDE SEQUENCE</scope>
    <source>
        <strain evidence="2">B73</strain>
    </source>
</reference>
<sequence>MLSRTGYTAAEGSMCDSRAAPRSCSGSSSYVFACIRNAMSTTKVVTTPNTKPRTPLATADEPISTSTSK</sequence>
<accession>C4J2R0</accession>
<feature type="region of interest" description="Disordered" evidence="1">
    <location>
        <begin position="1"/>
        <end position="24"/>
    </location>
</feature>
<protein>
    <submittedName>
        <fullName evidence="2">Uncharacterized protein</fullName>
    </submittedName>
</protein>
<reference evidence="2" key="2">
    <citation type="submission" date="2012-06" db="EMBL/GenBank/DDBJ databases">
        <authorList>
            <person name="Yu Y."/>
            <person name="Currie J."/>
            <person name="Lomeli R."/>
            <person name="Angelova A."/>
            <person name="Collura K."/>
            <person name="Wissotski M."/>
            <person name="Campos D."/>
            <person name="Kudrna D."/>
            <person name="Golser W."/>
            <person name="Ashely E."/>
            <person name="Descour A."/>
            <person name="Fernandes J."/>
            <person name="Soderlund C."/>
            <person name="Walbot V."/>
        </authorList>
    </citation>
    <scope>NUCLEOTIDE SEQUENCE</scope>
    <source>
        <strain evidence="2">B73</strain>
    </source>
</reference>
<organism evidence="2">
    <name type="scientific">Zea mays</name>
    <name type="common">Maize</name>
    <dbReference type="NCBI Taxonomy" id="4577"/>
    <lineage>
        <taxon>Eukaryota</taxon>
        <taxon>Viridiplantae</taxon>
        <taxon>Streptophyta</taxon>
        <taxon>Embryophyta</taxon>
        <taxon>Tracheophyta</taxon>
        <taxon>Spermatophyta</taxon>
        <taxon>Magnoliopsida</taxon>
        <taxon>Liliopsida</taxon>
        <taxon>Poales</taxon>
        <taxon>Poaceae</taxon>
        <taxon>PACMAD clade</taxon>
        <taxon>Panicoideae</taxon>
        <taxon>Andropogonodae</taxon>
        <taxon>Andropogoneae</taxon>
        <taxon>Tripsacinae</taxon>
        <taxon>Zea</taxon>
    </lineage>
</organism>
<name>C4J2R0_MAIZE</name>
<feature type="compositionally biased region" description="Low complexity" evidence="1">
    <location>
        <begin position="45"/>
        <end position="55"/>
    </location>
</feature>